<evidence type="ECO:0000313" key="4">
    <source>
        <dbReference type="EMBL" id="MET6996345.1"/>
    </source>
</evidence>
<dbReference type="SMART" id="SM01130">
    <property type="entry name" value="DHDPS"/>
    <property type="match status" value="1"/>
</dbReference>
<dbReference type="PANTHER" id="PTHR12128:SF66">
    <property type="entry name" value="4-HYDROXY-2-OXOGLUTARATE ALDOLASE, MITOCHONDRIAL"/>
    <property type="match status" value="1"/>
</dbReference>
<dbReference type="GO" id="GO:0008747">
    <property type="term" value="F:N-acetylneuraminate lyase activity"/>
    <property type="evidence" value="ECO:0007669"/>
    <property type="project" value="UniProtKB-EC"/>
</dbReference>
<dbReference type="EC" id="4.2.1.41" evidence="4"/>
<reference evidence="4 5" key="1">
    <citation type="submission" date="2024-06" db="EMBL/GenBank/DDBJ databases">
        <title>Chitinophaga defluvii sp. nov., isolated from municipal sewage.</title>
        <authorList>
            <person name="Zhang L."/>
        </authorList>
    </citation>
    <scope>NUCLEOTIDE SEQUENCE [LARGE SCALE GENOMIC DNA]</scope>
    <source>
        <strain evidence="4 5">H8</strain>
    </source>
</reference>
<comment type="similarity">
    <text evidence="1 3">Belongs to the DapA family.</text>
</comment>
<dbReference type="InterPro" id="IPR002220">
    <property type="entry name" value="DapA-like"/>
</dbReference>
<dbReference type="GO" id="GO:0047448">
    <property type="term" value="F:5-dehydro-4-deoxyglucarate dehydratase activity"/>
    <property type="evidence" value="ECO:0007669"/>
    <property type="project" value="UniProtKB-EC"/>
</dbReference>
<accession>A0ABV2SZY3</accession>
<dbReference type="Pfam" id="PF00701">
    <property type="entry name" value="DHDPS"/>
    <property type="match status" value="1"/>
</dbReference>
<dbReference type="PANTHER" id="PTHR12128">
    <property type="entry name" value="DIHYDRODIPICOLINATE SYNTHASE"/>
    <property type="match status" value="1"/>
</dbReference>
<dbReference type="SUPFAM" id="SSF51569">
    <property type="entry name" value="Aldolase"/>
    <property type="match status" value="1"/>
</dbReference>
<keyword evidence="2 3" id="KW-0456">Lyase</keyword>
<name>A0ABV2SZY3_9BACT</name>
<evidence type="ECO:0000256" key="2">
    <source>
        <dbReference type="ARBA" id="ARBA00023239"/>
    </source>
</evidence>
<dbReference type="InterPro" id="IPR013785">
    <property type="entry name" value="Aldolase_TIM"/>
</dbReference>
<evidence type="ECO:0000313" key="5">
    <source>
        <dbReference type="Proteomes" id="UP001549749"/>
    </source>
</evidence>
<sequence>MIEKGKGFIPVMLTPFKDNGAIDFDGLTELTEYYLASGASGLFANCLSSEMYNLTSEERLQLVEHVVKVVNGRVTVVATGTFKSPPEEQAGFMKRMYDKGVAAVIMITGILAQKNESDEVLDRNIFRLLELTGQIPLGFYECPVPYKRVLSAEQLGRFVDTGRIIYHKDTSLDLDAIKAKNKVCATHKDFGLYDVYMAHAVASLKAGSAGLSPIEGNFFPELTVWLCKNYNNARLAEEVNKAQQFFITEAPSMHHIYPMSAKYYLQQGGLKISTFARTGKANRFTSEVKQQVDALREKYTALKSMLSI</sequence>
<dbReference type="RefSeq" id="WP_354658991.1">
    <property type="nucleotide sequence ID" value="NZ_JBEXAC010000001.1"/>
</dbReference>
<dbReference type="EMBL" id="JBEXAC010000001">
    <property type="protein sequence ID" value="MET6996345.1"/>
    <property type="molecule type" value="Genomic_DNA"/>
</dbReference>
<dbReference type="CDD" id="cd00408">
    <property type="entry name" value="DHDPS-like"/>
    <property type="match status" value="1"/>
</dbReference>
<dbReference type="Proteomes" id="UP001549749">
    <property type="component" value="Unassembled WGS sequence"/>
</dbReference>
<protein>
    <submittedName>
        <fullName evidence="4">Dihydrodipicolinate synthase family protein</fullName>
        <ecNumber evidence="4">4.1.3.3</ecNumber>
        <ecNumber evidence="4">4.2.1.41</ecNumber>
        <ecNumber evidence="4">4.3.3.7</ecNumber>
    </submittedName>
</protein>
<dbReference type="Gene3D" id="3.20.20.70">
    <property type="entry name" value="Aldolase class I"/>
    <property type="match status" value="1"/>
</dbReference>
<dbReference type="EC" id="4.1.3.3" evidence="4"/>
<evidence type="ECO:0000256" key="3">
    <source>
        <dbReference type="PIRNR" id="PIRNR001365"/>
    </source>
</evidence>
<proteinExistence type="inferred from homology"/>
<keyword evidence="5" id="KW-1185">Reference proteome</keyword>
<dbReference type="EC" id="4.3.3.7" evidence="4"/>
<organism evidence="4 5">
    <name type="scientific">Chitinophaga defluvii</name>
    <dbReference type="NCBI Taxonomy" id="3163343"/>
    <lineage>
        <taxon>Bacteria</taxon>
        <taxon>Pseudomonadati</taxon>
        <taxon>Bacteroidota</taxon>
        <taxon>Chitinophagia</taxon>
        <taxon>Chitinophagales</taxon>
        <taxon>Chitinophagaceae</taxon>
        <taxon>Chitinophaga</taxon>
    </lineage>
</organism>
<dbReference type="PIRSF" id="PIRSF001365">
    <property type="entry name" value="DHDPS"/>
    <property type="match status" value="1"/>
</dbReference>
<evidence type="ECO:0000256" key="1">
    <source>
        <dbReference type="ARBA" id="ARBA00007592"/>
    </source>
</evidence>
<dbReference type="GO" id="GO:0008840">
    <property type="term" value="F:4-hydroxy-tetrahydrodipicolinate synthase activity"/>
    <property type="evidence" value="ECO:0007669"/>
    <property type="project" value="UniProtKB-EC"/>
</dbReference>
<comment type="caution">
    <text evidence="4">The sequence shown here is derived from an EMBL/GenBank/DDBJ whole genome shotgun (WGS) entry which is preliminary data.</text>
</comment>
<gene>
    <name evidence="4" type="ORF">ABR189_03160</name>
</gene>